<gene>
    <name evidence="3" type="ORF">IFM89_002031</name>
</gene>
<dbReference type="Proteomes" id="UP000631114">
    <property type="component" value="Unassembled WGS sequence"/>
</dbReference>
<proteinExistence type="predicted"/>
<keyword evidence="1" id="KW-0812">Transmembrane</keyword>
<feature type="domain" description="HD" evidence="2">
    <location>
        <begin position="8"/>
        <end position="88"/>
    </location>
</feature>
<dbReference type="Pfam" id="PF01966">
    <property type="entry name" value="HD"/>
    <property type="match status" value="1"/>
</dbReference>
<dbReference type="Gene3D" id="1.10.3210.10">
    <property type="entry name" value="Hypothetical protein af1432"/>
    <property type="match status" value="1"/>
</dbReference>
<dbReference type="PANTHER" id="PTHR11373:SF4">
    <property type="entry name" value="DEOXYNUCLEOSIDE TRIPHOSPHATE TRIPHOSPHOHYDROLASE SAMHD1"/>
    <property type="match status" value="1"/>
</dbReference>
<evidence type="ECO:0000259" key="2">
    <source>
        <dbReference type="Pfam" id="PF01966"/>
    </source>
</evidence>
<evidence type="ECO:0000256" key="1">
    <source>
        <dbReference type="SAM" id="Phobius"/>
    </source>
</evidence>
<dbReference type="InterPro" id="IPR003607">
    <property type="entry name" value="HD/PDEase_dom"/>
</dbReference>
<protein>
    <recommendedName>
        <fullName evidence="2">HD domain-containing protein</fullName>
    </recommendedName>
</protein>
<name>A0A835GV74_9MAGN</name>
<organism evidence="3 4">
    <name type="scientific">Coptis chinensis</name>
    <dbReference type="NCBI Taxonomy" id="261450"/>
    <lineage>
        <taxon>Eukaryota</taxon>
        <taxon>Viridiplantae</taxon>
        <taxon>Streptophyta</taxon>
        <taxon>Embryophyta</taxon>
        <taxon>Tracheophyta</taxon>
        <taxon>Spermatophyta</taxon>
        <taxon>Magnoliopsida</taxon>
        <taxon>Ranunculales</taxon>
        <taxon>Ranunculaceae</taxon>
        <taxon>Coptidoideae</taxon>
        <taxon>Coptis</taxon>
    </lineage>
</organism>
<feature type="transmembrane region" description="Helical" evidence="1">
    <location>
        <begin position="172"/>
        <end position="190"/>
    </location>
</feature>
<dbReference type="CDD" id="cd00077">
    <property type="entry name" value="HDc"/>
    <property type="match status" value="1"/>
</dbReference>
<dbReference type="EMBL" id="JADFTS010000009">
    <property type="protein sequence ID" value="KAF9587391.1"/>
    <property type="molecule type" value="Genomic_DNA"/>
</dbReference>
<dbReference type="InterPro" id="IPR050135">
    <property type="entry name" value="dGTPase-like"/>
</dbReference>
<sequence>MGAVHSQFEHSLGVYFLSGEAVEKLQKYHGLELGVEPLDLQTVKFAGVLHDIGHGPFSHLYESEFLPRVLNRCTWSHENMSVDMIDYIVDEHHIDVDSGILKIAKEMILASSEIEVPQRTGETSFLYDIVANGRNGIDVDKRFEHLTISLKDLTSSSHLEDQRPSSRKLKSFVIAIFWQVILLMTLLVFGERDYSMFVSSRSSCHQTQNKLTMERLGNTTNHDHMKWPFNHHNHFQARGASKHSCVCDDIHALDPRWKLDFSGGVAYKSHSITKFDMLLMEKPHHLENSSLMHGAATLVDGFRINFSPIFNPGPLLGTDKFSTLN</sequence>
<dbReference type="GO" id="GO:0008832">
    <property type="term" value="F:dGTPase activity"/>
    <property type="evidence" value="ECO:0007669"/>
    <property type="project" value="TreeGrafter"/>
</dbReference>
<dbReference type="GO" id="GO:0006203">
    <property type="term" value="P:dGTP catabolic process"/>
    <property type="evidence" value="ECO:0007669"/>
    <property type="project" value="TreeGrafter"/>
</dbReference>
<dbReference type="PANTHER" id="PTHR11373">
    <property type="entry name" value="DEOXYNUCLEOSIDE TRIPHOSPHATE TRIPHOSPHOHYDROLASE"/>
    <property type="match status" value="1"/>
</dbReference>
<evidence type="ECO:0000313" key="3">
    <source>
        <dbReference type="EMBL" id="KAF9587391.1"/>
    </source>
</evidence>
<reference evidence="3 4" key="1">
    <citation type="submission" date="2020-10" db="EMBL/GenBank/DDBJ databases">
        <title>The Coptis chinensis genome and diversification of protoberbering-type alkaloids.</title>
        <authorList>
            <person name="Wang B."/>
            <person name="Shu S."/>
            <person name="Song C."/>
            <person name="Liu Y."/>
        </authorList>
    </citation>
    <scope>NUCLEOTIDE SEQUENCE [LARGE SCALE GENOMIC DNA]</scope>
    <source>
        <strain evidence="3">HL-2020</strain>
        <tissue evidence="3">Leaf</tissue>
    </source>
</reference>
<evidence type="ECO:0000313" key="4">
    <source>
        <dbReference type="Proteomes" id="UP000631114"/>
    </source>
</evidence>
<dbReference type="GO" id="GO:0005634">
    <property type="term" value="C:nucleus"/>
    <property type="evidence" value="ECO:0007669"/>
    <property type="project" value="TreeGrafter"/>
</dbReference>
<keyword evidence="1" id="KW-0472">Membrane</keyword>
<comment type="caution">
    <text evidence="3">The sequence shown here is derived from an EMBL/GenBank/DDBJ whole genome shotgun (WGS) entry which is preliminary data.</text>
</comment>
<accession>A0A835GV74</accession>
<dbReference type="InterPro" id="IPR006674">
    <property type="entry name" value="HD_domain"/>
</dbReference>
<keyword evidence="1" id="KW-1133">Transmembrane helix</keyword>
<dbReference type="OrthoDB" id="9991235at2759"/>
<dbReference type="AlphaFoldDB" id="A0A835GV74"/>
<keyword evidence="4" id="KW-1185">Reference proteome</keyword>
<dbReference type="SUPFAM" id="SSF109604">
    <property type="entry name" value="HD-domain/PDEase-like"/>
    <property type="match status" value="1"/>
</dbReference>